<dbReference type="Gene3D" id="1.10.3020.20">
    <property type="match status" value="1"/>
</dbReference>
<name>A0A379M5D2_9NOCA</name>
<dbReference type="InterPro" id="IPR008979">
    <property type="entry name" value="Galactose-bd-like_sf"/>
</dbReference>
<dbReference type="GO" id="GO:0008239">
    <property type="term" value="F:dipeptidyl-peptidase activity"/>
    <property type="evidence" value="ECO:0007669"/>
    <property type="project" value="InterPro"/>
</dbReference>
<dbReference type="PANTHER" id="PTHR43056">
    <property type="entry name" value="PEPTIDASE S9 PROLYL OLIGOPEPTIDASE"/>
    <property type="match status" value="1"/>
</dbReference>
<dbReference type="GO" id="GO:0004177">
    <property type="term" value="F:aminopeptidase activity"/>
    <property type="evidence" value="ECO:0007669"/>
    <property type="project" value="UniProtKB-KW"/>
</dbReference>
<dbReference type="SUPFAM" id="SSF49785">
    <property type="entry name" value="Galactose-binding domain-like"/>
    <property type="match status" value="1"/>
</dbReference>
<dbReference type="Gene3D" id="2.60.120.260">
    <property type="entry name" value="Galactose-binding domain-like"/>
    <property type="match status" value="1"/>
</dbReference>
<keyword evidence="1 3" id="KW-0378">Hydrolase</keyword>
<evidence type="ECO:0000256" key="1">
    <source>
        <dbReference type="ARBA" id="ARBA00022801"/>
    </source>
</evidence>
<sequence length="593" mass="66454">MVFRGRTPTPDPTPLRHHNVVVNELPDDVVVERDVPVRTADGTVLRADVYRPASAGEQDRCPVLVAVTPYGKNAGVDRYPVDFDELAESGNHIGDLELSDCTSFEAPDPAYWVPRGYVLVVADMRGHHASGGRPRMLLGRAALDCAAVVEWAGSQEWSNGRVGLAGADYLATLQWYTAALNPPYLAAIAPWEGVSDPCRDILTQGGIPETRYSEFWYSAMNTGVRCGAVSLRRFTPWLLRRFPDFFRHVAPPPRLEDVTVPALVGVSWSDQGPRARGAVEGYRRIGSEHKWLYTHGRKMWQTFYGNEALDYQRRFFDHYLKDEDNGFADTPRVRLETRHDLRTYSERLESEWPVPGTRYVSLHLDHANAALSTTPCGSRQFRRTFPVAGDELVFTHTFAEDTEITGHAALRLWVQAKDADDMDLFVGLAKRDEYGRDVWFEGHGGYEKGFVAHGWMRVSRRALDPEASTAYRPVHDRKKYWPLLPDQIVPVDIEIMPHSTFFEAGSSLVLVIAGHDLDENPRVGHDRTINKGFHIVHAGGQFDSHLLLPVVPQPAPEPEVTATGAEAAPAQVVDRPDYPIAWGALARLQRVRL</sequence>
<dbReference type="InterPro" id="IPR029058">
    <property type="entry name" value="AB_hydrolase_fold"/>
</dbReference>
<dbReference type="EC" id="3.1.1.84" evidence="3"/>
<dbReference type="InterPro" id="IPR000383">
    <property type="entry name" value="Xaa-Pro-like_dom"/>
</dbReference>
<protein>
    <submittedName>
        <fullName evidence="3">Dipeptidyl aminopeptidase</fullName>
        <ecNumber evidence="3">3.1.1.84</ecNumber>
    </submittedName>
</protein>
<dbReference type="Gene3D" id="3.40.50.1820">
    <property type="entry name" value="alpha/beta hydrolase"/>
    <property type="match status" value="1"/>
</dbReference>
<evidence type="ECO:0000313" key="3">
    <source>
        <dbReference type="EMBL" id="SUE16635.1"/>
    </source>
</evidence>
<dbReference type="PANTHER" id="PTHR43056:SF10">
    <property type="entry name" value="COCE_NOND FAMILY, PUTATIVE (AFU_ORTHOLOGUE AFUA_7G00600)-RELATED"/>
    <property type="match status" value="1"/>
</dbReference>
<dbReference type="SUPFAM" id="SSF53474">
    <property type="entry name" value="alpha/beta-Hydrolases"/>
    <property type="match status" value="1"/>
</dbReference>
<accession>A0A379M5D2</accession>
<keyword evidence="3" id="KW-0645">Protease</keyword>
<dbReference type="Proteomes" id="UP000254569">
    <property type="component" value="Unassembled WGS sequence"/>
</dbReference>
<dbReference type="EMBL" id="UGVI01000001">
    <property type="protein sequence ID" value="SUE16635.1"/>
    <property type="molecule type" value="Genomic_DNA"/>
</dbReference>
<dbReference type="Pfam" id="PF08530">
    <property type="entry name" value="PepX_C"/>
    <property type="match status" value="1"/>
</dbReference>
<dbReference type="InterPro" id="IPR013736">
    <property type="entry name" value="Xaa-Pro_dipept_C"/>
</dbReference>
<evidence type="ECO:0000259" key="2">
    <source>
        <dbReference type="SMART" id="SM00939"/>
    </source>
</evidence>
<organism evidence="3 4">
    <name type="scientific">Rhodococcus gordoniae</name>
    <dbReference type="NCBI Taxonomy" id="223392"/>
    <lineage>
        <taxon>Bacteria</taxon>
        <taxon>Bacillati</taxon>
        <taxon>Actinomycetota</taxon>
        <taxon>Actinomycetes</taxon>
        <taxon>Mycobacteriales</taxon>
        <taxon>Nocardiaceae</taxon>
        <taxon>Rhodococcus</taxon>
    </lineage>
</organism>
<dbReference type="SMART" id="SM00939">
    <property type="entry name" value="PepX_C"/>
    <property type="match status" value="1"/>
</dbReference>
<dbReference type="Pfam" id="PF02129">
    <property type="entry name" value="Peptidase_S15"/>
    <property type="match status" value="1"/>
</dbReference>
<proteinExistence type="predicted"/>
<reference evidence="3 4" key="1">
    <citation type="submission" date="2018-06" db="EMBL/GenBank/DDBJ databases">
        <authorList>
            <consortium name="Pathogen Informatics"/>
            <person name="Doyle S."/>
        </authorList>
    </citation>
    <scope>NUCLEOTIDE SEQUENCE [LARGE SCALE GENOMIC DNA]</scope>
    <source>
        <strain evidence="3 4">NCTC13296</strain>
    </source>
</reference>
<dbReference type="InterPro" id="IPR005674">
    <property type="entry name" value="CocE/Ser_esterase"/>
</dbReference>
<dbReference type="NCBIfam" id="TIGR00976">
    <property type="entry name" value="CocE_NonD"/>
    <property type="match status" value="2"/>
</dbReference>
<keyword evidence="3" id="KW-0031">Aminopeptidase</keyword>
<keyword evidence="4" id="KW-1185">Reference proteome</keyword>
<feature type="domain" description="Xaa-Pro dipeptidyl-peptidase C-terminal" evidence="2">
    <location>
        <begin position="313"/>
        <end position="547"/>
    </location>
</feature>
<gene>
    <name evidence="3" type="primary">cocE_2</name>
    <name evidence="3" type="ORF">NCTC13296_03522</name>
</gene>
<dbReference type="AlphaFoldDB" id="A0A379M5D2"/>
<dbReference type="InterPro" id="IPR050585">
    <property type="entry name" value="Xaa-Pro_dipeptidyl-ppase/CocE"/>
</dbReference>
<evidence type="ECO:0000313" key="4">
    <source>
        <dbReference type="Proteomes" id="UP000254569"/>
    </source>
</evidence>